<reference evidence="2 3" key="1">
    <citation type="submission" date="2018-05" db="EMBL/GenBank/DDBJ databases">
        <title>Rhodobacteraceae gen. nov., sp. nov. isolated from sea water.</title>
        <authorList>
            <person name="Ren Y."/>
        </authorList>
    </citation>
    <scope>NUCLEOTIDE SEQUENCE [LARGE SCALE GENOMIC DNA]</scope>
    <source>
        <strain evidence="2 3">TG-679</strain>
    </source>
</reference>
<dbReference type="Proteomes" id="UP000245680">
    <property type="component" value="Unassembled WGS sequence"/>
</dbReference>
<organism evidence="2 3">
    <name type="scientific">Meridianimarinicoccus roseus</name>
    <dbReference type="NCBI Taxonomy" id="2072018"/>
    <lineage>
        <taxon>Bacteria</taxon>
        <taxon>Pseudomonadati</taxon>
        <taxon>Pseudomonadota</taxon>
        <taxon>Alphaproteobacteria</taxon>
        <taxon>Rhodobacterales</taxon>
        <taxon>Paracoccaceae</taxon>
        <taxon>Meridianimarinicoccus</taxon>
    </lineage>
</organism>
<dbReference type="InterPro" id="IPR027417">
    <property type="entry name" value="P-loop_NTPase"/>
</dbReference>
<gene>
    <name evidence="2" type="ORF">DKT77_15400</name>
</gene>
<keyword evidence="3" id="KW-1185">Reference proteome</keyword>
<accession>A0A2V2L7Y1</accession>
<dbReference type="InterPro" id="IPR003593">
    <property type="entry name" value="AAA+_ATPase"/>
</dbReference>
<dbReference type="AlphaFoldDB" id="A0A2V2L7Y1"/>
<dbReference type="InterPro" id="IPR003959">
    <property type="entry name" value="ATPase_AAA_core"/>
</dbReference>
<proteinExistence type="predicted"/>
<dbReference type="Gene3D" id="3.40.50.300">
    <property type="entry name" value="P-loop containing nucleotide triphosphate hydrolases"/>
    <property type="match status" value="1"/>
</dbReference>
<dbReference type="Pfam" id="PF13304">
    <property type="entry name" value="AAA_21"/>
    <property type="match status" value="1"/>
</dbReference>
<comment type="caution">
    <text evidence="2">The sequence shown here is derived from an EMBL/GenBank/DDBJ whole genome shotgun (WGS) entry which is preliminary data.</text>
</comment>
<feature type="domain" description="AAA+ ATPase" evidence="1">
    <location>
        <begin position="23"/>
        <end position="331"/>
    </location>
</feature>
<dbReference type="PANTHER" id="PTHR43581">
    <property type="entry name" value="ATP/GTP PHOSPHATASE"/>
    <property type="match status" value="1"/>
</dbReference>
<dbReference type="SUPFAM" id="SSF52540">
    <property type="entry name" value="P-loop containing nucleoside triphosphate hydrolases"/>
    <property type="match status" value="1"/>
</dbReference>
<dbReference type="CDD" id="cd00267">
    <property type="entry name" value="ABC_ATPase"/>
    <property type="match status" value="1"/>
</dbReference>
<name>A0A2V2L7Y1_9RHOB</name>
<sequence length="566" mass="63618">MVKLVSIRVRNFKAVRDALIPLSDGLTVLVGENSSGKSSVLQAIHWACRCIAHPRAQRNQSRSIAAHDFDFYPTEQVRKVGHNRELRQGRGPNREVSVRVSFEHGIDDDAPVQESTVKLSQGNNDVIKIDLQNDLISSDLYELMSNRDRPFSSYIPGLAGIPLAEEKRSRLPILRQAASGDANAVLRNILLQIKESNDPQVSLERLSELCSEVLDEVDIQVNFSEGRDFLIDCTLRTHGMHGGYFTPLELAGTGVLQCIQIFSYLILYRPKILLIDEPDAHLHPSRQEDLIAVLSRVAKEYESSVILTTHSPNLVKALPESANVVWMKDGGVIDEGDAVRQKMGWGILDKRIIIITEDSKPEELRSLIKQWPELERQIAIWPVNGHTALPNKDACEALLSMTGAAKILVHRDGDFMTPSERDKMALKYDCENVSLWITDFSDVESFFLQPERIASVSGLELPVIREVFSEIRAELQDRLDDDFVAKRQMLAEDRRLYAHRDQAPKVSMARIEINKGPDDFGIIKGKTFSKKLKQEISQRGGDTSNFLRIVEGEAELAISLREALSE</sequence>
<evidence type="ECO:0000313" key="3">
    <source>
        <dbReference type="Proteomes" id="UP000245680"/>
    </source>
</evidence>
<dbReference type="GO" id="GO:0005524">
    <property type="term" value="F:ATP binding"/>
    <property type="evidence" value="ECO:0007669"/>
    <property type="project" value="InterPro"/>
</dbReference>
<dbReference type="InterPro" id="IPR051396">
    <property type="entry name" value="Bact_Antivir_Def_Nuclease"/>
</dbReference>
<evidence type="ECO:0000259" key="1">
    <source>
        <dbReference type="SMART" id="SM00382"/>
    </source>
</evidence>
<dbReference type="PANTHER" id="PTHR43581:SF4">
    <property type="entry name" value="ATP_GTP PHOSPHATASE"/>
    <property type="match status" value="1"/>
</dbReference>
<protein>
    <recommendedName>
        <fullName evidence="1">AAA+ ATPase domain-containing protein</fullName>
    </recommendedName>
</protein>
<evidence type="ECO:0000313" key="2">
    <source>
        <dbReference type="EMBL" id="PWR01528.1"/>
    </source>
</evidence>
<dbReference type="SMART" id="SM00382">
    <property type="entry name" value="AAA"/>
    <property type="match status" value="1"/>
</dbReference>
<dbReference type="GO" id="GO:0016887">
    <property type="term" value="F:ATP hydrolysis activity"/>
    <property type="evidence" value="ECO:0007669"/>
    <property type="project" value="InterPro"/>
</dbReference>
<dbReference type="EMBL" id="QGKU01000048">
    <property type="protein sequence ID" value="PWR01528.1"/>
    <property type="molecule type" value="Genomic_DNA"/>
</dbReference>